<dbReference type="SUPFAM" id="SSF50494">
    <property type="entry name" value="Trypsin-like serine proteases"/>
    <property type="match status" value="1"/>
</dbReference>
<evidence type="ECO:0000259" key="3">
    <source>
        <dbReference type="PROSITE" id="PS50240"/>
    </source>
</evidence>
<feature type="domain" description="Peptidase S1" evidence="3">
    <location>
        <begin position="43"/>
        <end position="315"/>
    </location>
</feature>
<dbReference type="GO" id="GO:0006508">
    <property type="term" value="P:proteolysis"/>
    <property type="evidence" value="ECO:0007669"/>
    <property type="project" value="InterPro"/>
</dbReference>
<feature type="chain" id="PRO_5001799742" description="Peptidase S1 domain-containing protein" evidence="2">
    <location>
        <begin position="21"/>
        <end position="327"/>
    </location>
</feature>
<dbReference type="InterPro" id="IPR009003">
    <property type="entry name" value="Peptidase_S1_PA"/>
</dbReference>
<gene>
    <name evidence="4" type="ORF">DB31_7753</name>
</gene>
<reference evidence="4 5" key="1">
    <citation type="submission" date="2014-04" db="EMBL/GenBank/DDBJ databases">
        <title>Genome assembly of Hyalangium minutum DSM 14724.</title>
        <authorList>
            <person name="Sharma G."/>
            <person name="Subramanian S."/>
        </authorList>
    </citation>
    <scope>NUCLEOTIDE SEQUENCE [LARGE SCALE GENOMIC DNA]</scope>
    <source>
        <strain evidence="4 5">DSM 14724</strain>
    </source>
</reference>
<dbReference type="InterPro" id="IPR043504">
    <property type="entry name" value="Peptidase_S1_PA_chymotrypsin"/>
</dbReference>
<proteinExistence type="predicted"/>
<evidence type="ECO:0000313" key="5">
    <source>
        <dbReference type="Proteomes" id="UP000028725"/>
    </source>
</evidence>
<dbReference type="PRINTS" id="PR00722">
    <property type="entry name" value="CHYMOTRYPSIN"/>
</dbReference>
<keyword evidence="2" id="KW-0732">Signal</keyword>
<dbReference type="InterPro" id="IPR001314">
    <property type="entry name" value="Peptidase_S1A"/>
</dbReference>
<dbReference type="PANTHER" id="PTHR24260:SF132">
    <property type="entry name" value="PEPTIDASE S1 DOMAIN-CONTAINING PROTEIN"/>
    <property type="match status" value="1"/>
</dbReference>
<dbReference type="PROSITE" id="PS50240">
    <property type="entry name" value="TRYPSIN_DOM"/>
    <property type="match status" value="1"/>
</dbReference>
<dbReference type="OrthoDB" id="5290391at2"/>
<dbReference type="Gene3D" id="2.40.10.10">
    <property type="entry name" value="Trypsin-like serine proteases"/>
    <property type="match status" value="1"/>
</dbReference>
<keyword evidence="5" id="KW-1185">Reference proteome</keyword>
<dbReference type="Proteomes" id="UP000028725">
    <property type="component" value="Unassembled WGS sequence"/>
</dbReference>
<dbReference type="InterPro" id="IPR001254">
    <property type="entry name" value="Trypsin_dom"/>
</dbReference>
<feature type="compositionally biased region" description="Basic and acidic residues" evidence="1">
    <location>
        <begin position="40"/>
        <end position="60"/>
    </location>
</feature>
<dbReference type="InterPro" id="IPR051333">
    <property type="entry name" value="CLIP_Serine_Protease"/>
</dbReference>
<feature type="region of interest" description="Disordered" evidence="1">
    <location>
        <begin position="31"/>
        <end position="63"/>
    </location>
</feature>
<dbReference type="PROSITE" id="PS51257">
    <property type="entry name" value="PROKAR_LIPOPROTEIN"/>
    <property type="match status" value="1"/>
</dbReference>
<evidence type="ECO:0000256" key="2">
    <source>
        <dbReference type="SAM" id="SignalP"/>
    </source>
</evidence>
<accession>A0A085WLF3</accession>
<organism evidence="4 5">
    <name type="scientific">Hyalangium minutum</name>
    <dbReference type="NCBI Taxonomy" id="394096"/>
    <lineage>
        <taxon>Bacteria</taxon>
        <taxon>Pseudomonadati</taxon>
        <taxon>Myxococcota</taxon>
        <taxon>Myxococcia</taxon>
        <taxon>Myxococcales</taxon>
        <taxon>Cystobacterineae</taxon>
        <taxon>Archangiaceae</taxon>
        <taxon>Hyalangium</taxon>
    </lineage>
</organism>
<protein>
    <recommendedName>
        <fullName evidence="3">Peptidase S1 domain-containing protein</fullName>
    </recommendedName>
</protein>
<dbReference type="EMBL" id="JMCB01000006">
    <property type="protein sequence ID" value="KFE68516.1"/>
    <property type="molecule type" value="Genomic_DNA"/>
</dbReference>
<feature type="signal peptide" evidence="2">
    <location>
        <begin position="1"/>
        <end position="20"/>
    </location>
</feature>
<dbReference type="Pfam" id="PF13365">
    <property type="entry name" value="Trypsin_2"/>
    <property type="match status" value="1"/>
</dbReference>
<dbReference type="SMART" id="SM00020">
    <property type="entry name" value="Tryp_SPc"/>
    <property type="match status" value="1"/>
</dbReference>
<comment type="caution">
    <text evidence="4">The sequence shown here is derived from an EMBL/GenBank/DDBJ whole genome shotgun (WGS) entry which is preliminary data.</text>
</comment>
<evidence type="ECO:0000313" key="4">
    <source>
        <dbReference type="EMBL" id="KFE68516.1"/>
    </source>
</evidence>
<dbReference type="RefSeq" id="WP_044189350.1">
    <property type="nucleotide sequence ID" value="NZ_JMCB01000006.1"/>
</dbReference>
<dbReference type="InterPro" id="IPR018114">
    <property type="entry name" value="TRYPSIN_HIS"/>
</dbReference>
<name>A0A085WLF3_9BACT</name>
<dbReference type="PROSITE" id="PS00134">
    <property type="entry name" value="TRYPSIN_HIS"/>
    <property type="match status" value="1"/>
</dbReference>
<evidence type="ECO:0000256" key="1">
    <source>
        <dbReference type="SAM" id="MobiDB-lite"/>
    </source>
</evidence>
<feature type="region of interest" description="Disordered" evidence="1">
    <location>
        <begin position="250"/>
        <end position="271"/>
    </location>
</feature>
<sequence length="327" mass="35543">MMKGWTRLALATLVLATLLACDGCQERMQRLGRHVGTASTEERSGGVEPTREPPAEKAAEAEGGPRLMELAGRVDAANRYASAVLITARFNPERRGTCSGAIIGRRLILTAGHCVCPRRQVTSEPGGPRDIIDGSACAKTAEVQTTLYEPAVLMLDEQVPARPSYYEGEVRPHPELRILLDEHGEVAASHADIAVIVLKEPLEEEFRPLPLANRDVEVNETVVIVGTGYDELARRYDGERRVSRNRVTDALSSGGGRMRIEQPGGHHYKGDSGGPCLREGAGGTALVGVSSRNLGEGEALTSTYEYREWLLTELQRSEEDPPPTRVQ</sequence>
<dbReference type="PANTHER" id="PTHR24260">
    <property type="match status" value="1"/>
</dbReference>
<dbReference type="GO" id="GO:0004252">
    <property type="term" value="F:serine-type endopeptidase activity"/>
    <property type="evidence" value="ECO:0007669"/>
    <property type="project" value="InterPro"/>
</dbReference>
<dbReference type="STRING" id="394096.DB31_7753"/>
<dbReference type="AlphaFoldDB" id="A0A085WLF3"/>